<accession>A0A974NIR8</accession>
<gene>
    <name evidence="1" type="ORF">I6J18_12935</name>
</gene>
<sequence>MIPLIKSELLREMSFGDWEGRHKEEIEAEYPNEYKSFWETPHLYQRNSGESYPQILERAAVSYKKITEAHPAGTVLIVSHSLFIRAFMASIKNLSLSQLYSQPYIGNVSLTKITINQHKPEIIFEGDTTHCLNGLT</sequence>
<organism evidence="1 2">
    <name type="scientific">Peribacillus psychrosaccharolyticus</name>
    <name type="common">Bacillus psychrosaccharolyticus</name>
    <dbReference type="NCBI Taxonomy" id="1407"/>
    <lineage>
        <taxon>Bacteria</taxon>
        <taxon>Bacillati</taxon>
        <taxon>Bacillota</taxon>
        <taxon>Bacilli</taxon>
        <taxon>Bacillales</taxon>
        <taxon>Bacillaceae</taxon>
        <taxon>Peribacillus</taxon>
    </lineage>
</organism>
<dbReference type="Proteomes" id="UP000595254">
    <property type="component" value="Chromosome"/>
</dbReference>
<dbReference type="SUPFAM" id="SSF53254">
    <property type="entry name" value="Phosphoglycerate mutase-like"/>
    <property type="match status" value="1"/>
</dbReference>
<dbReference type="Pfam" id="PF00300">
    <property type="entry name" value="His_Phos_1"/>
    <property type="match status" value="1"/>
</dbReference>
<dbReference type="KEGG" id="ppsr:I6J18_12935"/>
<dbReference type="InterPro" id="IPR013078">
    <property type="entry name" value="His_Pase_superF_clade-1"/>
</dbReference>
<dbReference type="Gene3D" id="3.40.50.1240">
    <property type="entry name" value="Phosphoglycerate mutase-like"/>
    <property type="match status" value="1"/>
</dbReference>
<dbReference type="InterPro" id="IPR029033">
    <property type="entry name" value="His_PPase_superfam"/>
</dbReference>
<keyword evidence="2" id="KW-1185">Reference proteome</keyword>
<protein>
    <submittedName>
        <fullName evidence="1">Histidine phosphatase family protein</fullName>
    </submittedName>
</protein>
<evidence type="ECO:0000313" key="1">
    <source>
        <dbReference type="EMBL" id="QQS98636.1"/>
    </source>
</evidence>
<evidence type="ECO:0000313" key="2">
    <source>
        <dbReference type="Proteomes" id="UP000595254"/>
    </source>
</evidence>
<proteinExistence type="predicted"/>
<reference evidence="1 2" key="1">
    <citation type="submission" date="2021-01" db="EMBL/GenBank/DDBJ databases">
        <title>FDA dAtabase for Regulatory Grade micrObial Sequences (FDA-ARGOS): Supporting development and validation of Infectious Disease Dx tests.</title>
        <authorList>
            <person name="Nelson B."/>
            <person name="Plummer A."/>
            <person name="Tallon L."/>
            <person name="Sadzewicz L."/>
            <person name="Zhao X."/>
            <person name="Boylan J."/>
            <person name="Ott S."/>
            <person name="Bowen H."/>
            <person name="Vavikolanu K."/>
            <person name="Mehta A."/>
            <person name="Aluvathingal J."/>
            <person name="Nadendla S."/>
            <person name="Myers T."/>
            <person name="Yan Y."/>
            <person name="Sichtig H."/>
        </authorList>
    </citation>
    <scope>NUCLEOTIDE SEQUENCE [LARGE SCALE GENOMIC DNA]</scope>
    <source>
        <strain evidence="1 2">FDAARGOS_1161</strain>
    </source>
</reference>
<dbReference type="AlphaFoldDB" id="A0A974NIR8"/>
<name>A0A974NIR8_PERPY</name>
<dbReference type="EMBL" id="CP068053">
    <property type="protein sequence ID" value="QQS98636.1"/>
    <property type="molecule type" value="Genomic_DNA"/>
</dbReference>